<dbReference type="Gene3D" id="3.40.190.290">
    <property type="match status" value="1"/>
</dbReference>
<dbReference type="CDD" id="cd05466">
    <property type="entry name" value="PBP2_LTTR_substrate"/>
    <property type="match status" value="1"/>
</dbReference>
<sequence>MTISKYEIFHGIVEFGSLTKAAENLKLTQSGVSHAIASLEEELGFLLLTRDRAGVTLTSNGELILKYVRETLQCNERLRQKVAEIKGLEIGTVRIGTFTSVSSQWLPGIIKEFQEQHPAIEIKLNEGYYDDIHRWILNGAVDFGFVSLPVHQSFEFIPLKKDKMLCILPKEHTLGQRNEISFEEIKKEAFIMPKWGDTGDVRRILLENNLKTKSKYEVIEEQAIIAMVQNGLGISILPEMVLYRNMHDVHIANLEKPAYRTIGIALNSIKNTSPAASKFLTCIKSWLRRQGLLDF</sequence>
<organism evidence="6 7">
    <name type="scientific">Pelosinus propionicus DSM 13327</name>
    <dbReference type="NCBI Taxonomy" id="1123291"/>
    <lineage>
        <taxon>Bacteria</taxon>
        <taxon>Bacillati</taxon>
        <taxon>Bacillota</taxon>
        <taxon>Negativicutes</taxon>
        <taxon>Selenomonadales</taxon>
        <taxon>Sporomusaceae</taxon>
        <taxon>Pelosinus</taxon>
    </lineage>
</organism>
<dbReference type="SUPFAM" id="SSF46785">
    <property type="entry name" value="Winged helix' DNA-binding domain"/>
    <property type="match status" value="1"/>
</dbReference>
<dbReference type="PANTHER" id="PTHR30419:SF24">
    <property type="entry name" value="HTH-TYPE TRANSCRIPTIONAL REGULATOR CZCR"/>
    <property type="match status" value="1"/>
</dbReference>
<dbReference type="EMBL" id="FOTS01000002">
    <property type="protein sequence ID" value="SFL34563.1"/>
    <property type="molecule type" value="Genomic_DNA"/>
</dbReference>
<dbReference type="PROSITE" id="PS50931">
    <property type="entry name" value="HTH_LYSR"/>
    <property type="match status" value="1"/>
</dbReference>
<gene>
    <name evidence="6" type="ORF">SAMN04490355_100211</name>
</gene>
<dbReference type="PRINTS" id="PR00039">
    <property type="entry name" value="HTHLYSR"/>
</dbReference>
<dbReference type="OrthoDB" id="1677645at2"/>
<dbReference type="GO" id="GO:0005829">
    <property type="term" value="C:cytosol"/>
    <property type="evidence" value="ECO:0007669"/>
    <property type="project" value="TreeGrafter"/>
</dbReference>
<name>A0A1I4GYN9_9FIRM</name>
<keyword evidence="2" id="KW-0805">Transcription regulation</keyword>
<dbReference type="Pfam" id="PF03466">
    <property type="entry name" value="LysR_substrate"/>
    <property type="match status" value="1"/>
</dbReference>
<keyword evidence="3 6" id="KW-0238">DNA-binding</keyword>
<dbReference type="SUPFAM" id="SSF53850">
    <property type="entry name" value="Periplasmic binding protein-like II"/>
    <property type="match status" value="1"/>
</dbReference>
<evidence type="ECO:0000313" key="7">
    <source>
        <dbReference type="Proteomes" id="UP000199520"/>
    </source>
</evidence>
<evidence type="ECO:0000256" key="2">
    <source>
        <dbReference type="ARBA" id="ARBA00023015"/>
    </source>
</evidence>
<evidence type="ECO:0000313" key="6">
    <source>
        <dbReference type="EMBL" id="SFL34563.1"/>
    </source>
</evidence>
<dbReference type="InterPro" id="IPR036390">
    <property type="entry name" value="WH_DNA-bd_sf"/>
</dbReference>
<evidence type="ECO:0000256" key="3">
    <source>
        <dbReference type="ARBA" id="ARBA00023125"/>
    </source>
</evidence>
<dbReference type="Proteomes" id="UP000199520">
    <property type="component" value="Unassembled WGS sequence"/>
</dbReference>
<dbReference type="InterPro" id="IPR005119">
    <property type="entry name" value="LysR_subst-bd"/>
</dbReference>
<feature type="domain" description="HTH lysR-type" evidence="5">
    <location>
        <begin position="1"/>
        <end position="58"/>
    </location>
</feature>
<evidence type="ECO:0000256" key="1">
    <source>
        <dbReference type="ARBA" id="ARBA00009437"/>
    </source>
</evidence>
<dbReference type="Gene3D" id="1.10.10.10">
    <property type="entry name" value="Winged helix-like DNA-binding domain superfamily/Winged helix DNA-binding domain"/>
    <property type="match status" value="1"/>
</dbReference>
<evidence type="ECO:0000256" key="4">
    <source>
        <dbReference type="ARBA" id="ARBA00023163"/>
    </source>
</evidence>
<keyword evidence="7" id="KW-1185">Reference proteome</keyword>
<protein>
    <submittedName>
        <fullName evidence="6">DNA-binding transcriptional regulator, LysR family</fullName>
    </submittedName>
</protein>
<dbReference type="RefSeq" id="WP_090932089.1">
    <property type="nucleotide sequence ID" value="NZ_FOTS01000002.1"/>
</dbReference>
<comment type="similarity">
    <text evidence="1">Belongs to the LysR transcriptional regulatory family.</text>
</comment>
<dbReference type="InterPro" id="IPR036388">
    <property type="entry name" value="WH-like_DNA-bd_sf"/>
</dbReference>
<dbReference type="InterPro" id="IPR050950">
    <property type="entry name" value="HTH-type_LysR_regulators"/>
</dbReference>
<dbReference type="STRING" id="1123291.SAMN04490355_100211"/>
<dbReference type="PANTHER" id="PTHR30419">
    <property type="entry name" value="HTH-TYPE TRANSCRIPTIONAL REGULATOR YBHD"/>
    <property type="match status" value="1"/>
</dbReference>
<dbReference type="InterPro" id="IPR000847">
    <property type="entry name" value="LysR_HTH_N"/>
</dbReference>
<reference evidence="7" key="1">
    <citation type="submission" date="2016-10" db="EMBL/GenBank/DDBJ databases">
        <authorList>
            <person name="Varghese N."/>
            <person name="Submissions S."/>
        </authorList>
    </citation>
    <scope>NUCLEOTIDE SEQUENCE [LARGE SCALE GENOMIC DNA]</scope>
    <source>
        <strain evidence="7">DSM 13327</strain>
    </source>
</reference>
<proteinExistence type="inferred from homology"/>
<dbReference type="GO" id="GO:0003677">
    <property type="term" value="F:DNA binding"/>
    <property type="evidence" value="ECO:0007669"/>
    <property type="project" value="UniProtKB-KW"/>
</dbReference>
<accession>A0A1I4GYN9</accession>
<dbReference type="FunFam" id="1.10.10.10:FF:000001">
    <property type="entry name" value="LysR family transcriptional regulator"/>
    <property type="match status" value="1"/>
</dbReference>
<evidence type="ECO:0000259" key="5">
    <source>
        <dbReference type="PROSITE" id="PS50931"/>
    </source>
</evidence>
<dbReference type="AlphaFoldDB" id="A0A1I4GYN9"/>
<dbReference type="Pfam" id="PF00126">
    <property type="entry name" value="HTH_1"/>
    <property type="match status" value="1"/>
</dbReference>
<dbReference type="GO" id="GO:0003700">
    <property type="term" value="F:DNA-binding transcription factor activity"/>
    <property type="evidence" value="ECO:0007669"/>
    <property type="project" value="InterPro"/>
</dbReference>
<keyword evidence="4" id="KW-0804">Transcription</keyword>